<evidence type="ECO:0000256" key="6">
    <source>
        <dbReference type="ARBA" id="ARBA00031924"/>
    </source>
</evidence>
<protein>
    <recommendedName>
        <fullName evidence="3">Lipid droplet-associated hydrolase</fullName>
        <ecNumber evidence="7">3.1.1.13</ecNumber>
    </recommendedName>
    <alternativeName>
        <fullName evidence="6">Lipid droplet-associated serine hydrolase</fullName>
    </alternativeName>
</protein>
<evidence type="ECO:0000256" key="7">
    <source>
        <dbReference type="ARBA" id="ARBA00039150"/>
    </source>
</evidence>
<keyword evidence="5" id="KW-0378">Hydrolase</keyword>
<dbReference type="InterPro" id="IPR019363">
    <property type="entry name" value="LDAH"/>
</dbReference>
<dbReference type="InterPro" id="IPR029058">
    <property type="entry name" value="AB_hydrolase_fold"/>
</dbReference>
<evidence type="ECO:0000256" key="4">
    <source>
        <dbReference type="ARBA" id="ARBA00022677"/>
    </source>
</evidence>
<name>A0ABY7F419_MYAAR</name>
<proteinExistence type="inferred from homology"/>
<evidence type="ECO:0000256" key="8">
    <source>
        <dbReference type="ARBA" id="ARBA00049527"/>
    </source>
</evidence>
<organism evidence="9 10">
    <name type="scientific">Mya arenaria</name>
    <name type="common">Soft-shell clam</name>
    <dbReference type="NCBI Taxonomy" id="6604"/>
    <lineage>
        <taxon>Eukaryota</taxon>
        <taxon>Metazoa</taxon>
        <taxon>Spiralia</taxon>
        <taxon>Lophotrochozoa</taxon>
        <taxon>Mollusca</taxon>
        <taxon>Bivalvia</taxon>
        <taxon>Autobranchia</taxon>
        <taxon>Heteroconchia</taxon>
        <taxon>Euheterodonta</taxon>
        <taxon>Imparidentia</taxon>
        <taxon>Neoheterodontei</taxon>
        <taxon>Myida</taxon>
        <taxon>Myoidea</taxon>
        <taxon>Myidae</taxon>
        <taxon>Mya</taxon>
    </lineage>
</organism>
<keyword evidence="10" id="KW-1185">Reference proteome</keyword>
<dbReference type="SUPFAM" id="SSF53474">
    <property type="entry name" value="alpha/beta-Hydrolases"/>
    <property type="match status" value="1"/>
</dbReference>
<dbReference type="Gene3D" id="3.40.50.1820">
    <property type="entry name" value="alpha/beta hydrolase"/>
    <property type="match status" value="1"/>
</dbReference>
<sequence>MVQSSYLYTFTPVRWDLRRWLPVAIAGWNFNPYWECQHASSSTGKSSQTHRQLYLLFQVHCTSCCFCLPGNPGVIEYYDCFMEELYRRLEGRVPVWGVSHAGHVQPPDGNQQLYDKLSYEVCTLEGQIRHKVTFIKENIPANVKLIFIGHSIGCYIILKILDQLDHKIKRCFMLFPTIERMAASPNGRVYTPALKYLRWLAPFLVKGVSYLPENTKRWLIECHFKNEDIPSCTQSATLSFISPFSVSNSLYMAHQEMQAVDKLDVPLLTRHMPILSFYFGSCDGWCPLAYGEELRSRFPTGDIRTCDQGYSHAYVIDASPQMADIVSDWAQPFL</sequence>
<keyword evidence="4" id="KW-0551">Lipid droplet</keyword>
<evidence type="ECO:0000313" key="10">
    <source>
        <dbReference type="Proteomes" id="UP001164746"/>
    </source>
</evidence>
<accession>A0ABY7F419</accession>
<dbReference type="PANTHER" id="PTHR13390">
    <property type="entry name" value="LIPASE"/>
    <property type="match status" value="1"/>
</dbReference>
<gene>
    <name evidence="9" type="ORF">MAR_030390</name>
</gene>
<dbReference type="PANTHER" id="PTHR13390:SF0">
    <property type="entry name" value="LIPID DROPLET-ASSOCIATED HYDROLASE"/>
    <property type="match status" value="1"/>
</dbReference>
<comment type="catalytic activity">
    <reaction evidence="8">
        <text>a cholesterol ester + H2O = cholesterol + a fatty acid + H(+)</text>
        <dbReference type="Rhea" id="RHEA:36403"/>
        <dbReference type="ChEBI" id="CHEBI:15377"/>
        <dbReference type="ChEBI" id="CHEBI:15378"/>
        <dbReference type="ChEBI" id="CHEBI:16113"/>
        <dbReference type="ChEBI" id="CHEBI:17002"/>
        <dbReference type="ChEBI" id="CHEBI:28868"/>
        <dbReference type="EC" id="3.1.1.13"/>
    </reaction>
    <physiologicalReaction direction="left-to-right" evidence="8">
        <dbReference type="Rhea" id="RHEA:36404"/>
    </physiologicalReaction>
</comment>
<comment type="subcellular location">
    <subcellularLocation>
        <location evidence="1">Lipid droplet</location>
    </subcellularLocation>
</comment>
<comment type="similarity">
    <text evidence="2">Belongs to the AB hydrolase superfamily. LDAH family.</text>
</comment>
<dbReference type="Pfam" id="PF10230">
    <property type="entry name" value="LIDHydrolase"/>
    <property type="match status" value="1"/>
</dbReference>
<evidence type="ECO:0000256" key="3">
    <source>
        <dbReference type="ARBA" id="ARBA00019242"/>
    </source>
</evidence>
<reference evidence="9" key="1">
    <citation type="submission" date="2022-11" db="EMBL/GenBank/DDBJ databases">
        <title>Centuries of genome instability and evolution in soft-shell clam transmissible cancer (bioRxiv).</title>
        <authorList>
            <person name="Hart S.F.M."/>
            <person name="Yonemitsu M.A."/>
            <person name="Giersch R.M."/>
            <person name="Beal B.F."/>
            <person name="Arriagada G."/>
            <person name="Davis B.W."/>
            <person name="Ostrander E.A."/>
            <person name="Goff S.P."/>
            <person name="Metzger M.J."/>
        </authorList>
    </citation>
    <scope>NUCLEOTIDE SEQUENCE</scope>
    <source>
        <strain evidence="9">MELC-2E11</strain>
        <tissue evidence="9">Siphon/mantle</tissue>
    </source>
</reference>
<evidence type="ECO:0000256" key="1">
    <source>
        <dbReference type="ARBA" id="ARBA00004502"/>
    </source>
</evidence>
<evidence type="ECO:0000256" key="5">
    <source>
        <dbReference type="ARBA" id="ARBA00022801"/>
    </source>
</evidence>
<dbReference type="Proteomes" id="UP001164746">
    <property type="component" value="Chromosome 10"/>
</dbReference>
<dbReference type="EMBL" id="CP111021">
    <property type="protein sequence ID" value="WAR15796.1"/>
    <property type="molecule type" value="Genomic_DNA"/>
</dbReference>
<dbReference type="EC" id="3.1.1.13" evidence="7"/>
<evidence type="ECO:0000313" key="9">
    <source>
        <dbReference type="EMBL" id="WAR15796.1"/>
    </source>
</evidence>
<evidence type="ECO:0000256" key="2">
    <source>
        <dbReference type="ARBA" id="ARBA00008300"/>
    </source>
</evidence>